<dbReference type="InterPro" id="IPR000850">
    <property type="entry name" value="Adenylat/UMP-CMP_kin"/>
</dbReference>
<dbReference type="NCBIfam" id="NF011100">
    <property type="entry name" value="PRK14527.1"/>
    <property type="match status" value="1"/>
</dbReference>
<dbReference type="GO" id="GO:0005737">
    <property type="term" value="C:cytoplasm"/>
    <property type="evidence" value="ECO:0007669"/>
    <property type="project" value="UniProtKB-SubCell"/>
</dbReference>
<feature type="binding site" evidence="5">
    <location>
        <position position="37"/>
    </location>
    <ligand>
        <name>AMP</name>
        <dbReference type="ChEBI" id="CHEBI:456215"/>
    </ligand>
</feature>
<gene>
    <name evidence="5" type="primary">adk</name>
</gene>
<dbReference type="PANTHER" id="PTHR23359">
    <property type="entry name" value="NUCLEOTIDE KINASE"/>
    <property type="match status" value="1"/>
</dbReference>
<feature type="binding site" evidence="5">
    <location>
        <position position="32"/>
    </location>
    <ligand>
        <name>AMP</name>
        <dbReference type="ChEBI" id="CHEBI:456215"/>
    </ligand>
</feature>
<feature type="binding site" evidence="5">
    <location>
        <position position="172"/>
    </location>
    <ligand>
        <name>AMP</name>
        <dbReference type="ChEBI" id="CHEBI:456215"/>
    </ligand>
</feature>
<keyword evidence="4 5" id="KW-0418">Kinase</keyword>
<dbReference type="UniPathway" id="UPA00588">
    <property type="reaction ID" value="UER00649"/>
</dbReference>
<feature type="binding site" evidence="5">
    <location>
        <begin position="86"/>
        <end position="89"/>
    </location>
    <ligand>
        <name>AMP</name>
        <dbReference type="ChEBI" id="CHEBI:456215"/>
    </ligand>
</feature>
<dbReference type="Pfam" id="PF00406">
    <property type="entry name" value="ADK"/>
    <property type="match status" value="1"/>
</dbReference>
<dbReference type="Pfam" id="PF05191">
    <property type="entry name" value="ADK_lid"/>
    <property type="match status" value="1"/>
</dbReference>
<comment type="caution">
    <text evidence="5">Lacks conserved residue(s) required for the propagation of feature annotation.</text>
</comment>
<feature type="binding site" evidence="5">
    <location>
        <position position="154"/>
    </location>
    <ligand>
        <name>Zn(2+)</name>
        <dbReference type="ChEBI" id="CHEBI:29105"/>
        <note>structural</note>
    </ligand>
</feature>
<dbReference type="FunFam" id="3.40.50.300:FF:000106">
    <property type="entry name" value="Adenylate kinase mitochondrial"/>
    <property type="match status" value="1"/>
</dbReference>
<dbReference type="InterPro" id="IPR006259">
    <property type="entry name" value="Adenyl_kin_sub"/>
</dbReference>
<evidence type="ECO:0000256" key="3">
    <source>
        <dbReference type="ARBA" id="ARBA00022741"/>
    </source>
</evidence>
<comment type="similarity">
    <text evidence="5 6">Belongs to the adenylate kinase family.</text>
</comment>
<dbReference type="EC" id="2.7.4.3" evidence="5 7"/>
<dbReference type="NCBIfam" id="TIGR01351">
    <property type="entry name" value="adk"/>
    <property type="match status" value="1"/>
</dbReference>
<dbReference type="HAMAP" id="MF_00235">
    <property type="entry name" value="Adenylate_kinase_Adk"/>
    <property type="match status" value="1"/>
</dbReference>
<dbReference type="Gene3D" id="3.40.50.300">
    <property type="entry name" value="P-loop containing nucleotide triphosphate hydrolases"/>
    <property type="match status" value="1"/>
</dbReference>
<dbReference type="InterPro" id="IPR033690">
    <property type="entry name" value="Adenylat_kinase_CS"/>
</dbReference>
<dbReference type="PRINTS" id="PR00094">
    <property type="entry name" value="ADENYLTKNASE"/>
</dbReference>
<evidence type="ECO:0000256" key="7">
    <source>
        <dbReference type="RuleBase" id="RU003331"/>
    </source>
</evidence>
<keyword evidence="5" id="KW-0479">Metal-binding</keyword>
<feature type="region of interest" description="LID" evidence="5">
    <location>
        <begin position="127"/>
        <end position="164"/>
    </location>
</feature>
<evidence type="ECO:0000256" key="5">
    <source>
        <dbReference type="HAMAP-Rule" id="MF_00235"/>
    </source>
</evidence>
<feature type="region of interest" description="NMP" evidence="5">
    <location>
        <begin position="31"/>
        <end position="60"/>
    </location>
</feature>
<feature type="domain" description="Adenylate kinase active site lid" evidence="8">
    <location>
        <begin position="128"/>
        <end position="163"/>
    </location>
</feature>
<evidence type="ECO:0000256" key="6">
    <source>
        <dbReference type="RuleBase" id="RU003330"/>
    </source>
</evidence>
<keyword evidence="1 5" id="KW-0808">Transferase</keyword>
<dbReference type="AlphaFoldDB" id="A0A0H4T1G7"/>
<evidence type="ECO:0000259" key="8">
    <source>
        <dbReference type="Pfam" id="PF05191"/>
    </source>
</evidence>
<feature type="binding site" evidence="5">
    <location>
        <position position="134"/>
    </location>
    <ligand>
        <name>Zn(2+)</name>
        <dbReference type="ChEBI" id="CHEBI:29105"/>
        <note>structural</note>
    </ligand>
</feature>
<feature type="binding site" evidence="5">
    <location>
        <position position="93"/>
    </location>
    <ligand>
        <name>AMP</name>
        <dbReference type="ChEBI" id="CHEBI:456215"/>
    </ligand>
</feature>
<dbReference type="GO" id="GO:0004017">
    <property type="term" value="F:AMP kinase activity"/>
    <property type="evidence" value="ECO:0007669"/>
    <property type="project" value="UniProtKB-UniRule"/>
</dbReference>
<feature type="binding site" evidence="5">
    <location>
        <position position="131"/>
    </location>
    <ligand>
        <name>Zn(2+)</name>
        <dbReference type="ChEBI" id="CHEBI:29105"/>
        <note>structural</note>
    </ligand>
</feature>
<feature type="binding site" evidence="5">
    <location>
        <position position="200"/>
    </location>
    <ligand>
        <name>ATP</name>
        <dbReference type="ChEBI" id="CHEBI:30616"/>
    </ligand>
</feature>
<evidence type="ECO:0000313" key="9">
    <source>
        <dbReference type="EMBL" id="AKQ01426.1"/>
    </source>
</evidence>
<dbReference type="PROSITE" id="PS00113">
    <property type="entry name" value="ADENYLATE_KINASE"/>
    <property type="match status" value="1"/>
</dbReference>
<comment type="function">
    <text evidence="5">Catalyzes the reversible transfer of the terminal phosphate group between ATP and AMP. Plays an important role in cellular energy homeostasis and in adenine nucleotide metabolism.</text>
</comment>
<keyword evidence="5" id="KW-0862">Zinc</keyword>
<keyword evidence="2 5" id="KW-0545">Nucleotide biosynthesis</keyword>
<evidence type="ECO:0000256" key="2">
    <source>
        <dbReference type="ARBA" id="ARBA00022727"/>
    </source>
</evidence>
<reference evidence="9" key="1">
    <citation type="journal article" date="2015" name="ISME J.">
        <title>Aquifer environment selects for microbial species cohorts in sediment and groundwater.</title>
        <authorList>
            <person name="Hug L.A."/>
            <person name="Thomas B.C."/>
            <person name="Brown C.T."/>
            <person name="Frischkorn K.R."/>
            <person name="Williams K.H."/>
            <person name="Tringe S.G."/>
            <person name="Banfield J.F."/>
        </authorList>
    </citation>
    <scope>NUCLEOTIDE SEQUENCE</scope>
</reference>
<comment type="domain">
    <text evidence="5">Consists of three domains, a large central CORE domain and two small peripheral domains, NMPbind and LID, which undergo movements during catalysis. The LID domain closes over the site of phosphoryl transfer upon ATP binding. Assembling and dissambling the active center during each catalytic cycle provides an effective means to prevent ATP hydrolysis. Some bacteria have evolved a zinc-coordinating structure that stabilizes the LID domain.</text>
</comment>
<organism evidence="9">
    <name type="scientific">uncultured delta proteobacterium Rifle_16ft_4_minimus_184</name>
    <dbReference type="NCBI Taxonomy" id="1665175"/>
    <lineage>
        <taxon>Bacteria</taxon>
        <taxon>Deltaproteobacteria</taxon>
        <taxon>environmental samples</taxon>
    </lineage>
</organism>
<comment type="subunit">
    <text evidence="5 7">Monomer.</text>
</comment>
<feature type="binding site" evidence="5">
    <location>
        <begin position="58"/>
        <end position="60"/>
    </location>
    <ligand>
        <name>AMP</name>
        <dbReference type="ChEBI" id="CHEBI:456215"/>
    </ligand>
</feature>
<proteinExistence type="inferred from homology"/>
<evidence type="ECO:0000256" key="1">
    <source>
        <dbReference type="ARBA" id="ARBA00022679"/>
    </source>
</evidence>
<dbReference type="SUPFAM" id="SSF52540">
    <property type="entry name" value="P-loop containing nucleoside triphosphate hydrolases"/>
    <property type="match status" value="1"/>
</dbReference>
<protein>
    <recommendedName>
        <fullName evidence="5 7">Adenylate kinase</fullName>
        <shortName evidence="5">AK</shortName>
        <ecNumber evidence="5 7">2.7.4.3</ecNumber>
    </recommendedName>
    <alternativeName>
        <fullName evidence="5">ATP-AMP transphosphorylase</fullName>
    </alternativeName>
    <alternativeName>
        <fullName evidence="5">ATP:AMP phosphotransferase</fullName>
    </alternativeName>
    <alternativeName>
        <fullName evidence="5">Adenylate monophosphate kinase</fullName>
    </alternativeName>
</protein>
<dbReference type="GO" id="GO:0008270">
    <property type="term" value="F:zinc ion binding"/>
    <property type="evidence" value="ECO:0007669"/>
    <property type="project" value="UniProtKB-UniRule"/>
</dbReference>
<keyword evidence="5 7" id="KW-0067">ATP-binding</keyword>
<comment type="pathway">
    <text evidence="5">Purine metabolism; AMP biosynthesis via salvage pathway; AMP from ADP: step 1/1.</text>
</comment>
<evidence type="ECO:0000256" key="4">
    <source>
        <dbReference type="ARBA" id="ARBA00022777"/>
    </source>
</evidence>
<sequence length="214" mass="23062">MMGIILLGPPGAGKGTQAKKLTQAFAIPQISTGDMLREAVKNGTALGKQAKAFMDAGGLVPDEVVIGIVKERLAASDCGMGFILDGFPRTIPQAQALDRVTKELGKEIRFVLSLEVDQDDLMERLCGRRTCTGCGAMYHVKFNPPKAPGKCDKCGTALIQRDDDKEETIKNRLANYNKATAPLLDYYKNTGKTRSVVASGEIDAIYAGIVKILR</sequence>
<comment type="catalytic activity">
    <reaction evidence="5 7">
        <text>AMP + ATP = 2 ADP</text>
        <dbReference type="Rhea" id="RHEA:12973"/>
        <dbReference type="ChEBI" id="CHEBI:30616"/>
        <dbReference type="ChEBI" id="CHEBI:456215"/>
        <dbReference type="ChEBI" id="CHEBI:456216"/>
        <dbReference type="EC" id="2.7.4.3"/>
    </reaction>
</comment>
<feature type="binding site" evidence="5">
    <location>
        <position position="128"/>
    </location>
    <ligand>
        <name>ATP</name>
        <dbReference type="ChEBI" id="CHEBI:30616"/>
    </ligand>
</feature>
<name>A0A0H4T1G7_9DELT</name>
<dbReference type="InterPro" id="IPR027417">
    <property type="entry name" value="P-loop_NTPase"/>
</dbReference>
<accession>A0A0H4T1G7</accession>
<dbReference type="NCBIfam" id="NF001381">
    <property type="entry name" value="PRK00279.1-3"/>
    <property type="match status" value="1"/>
</dbReference>
<feature type="binding site" evidence="5">
    <location>
        <position position="151"/>
    </location>
    <ligand>
        <name>Zn(2+)</name>
        <dbReference type="ChEBI" id="CHEBI:29105"/>
        <note>structural</note>
    </ligand>
</feature>
<feature type="binding site" evidence="5">
    <location>
        <begin position="11"/>
        <end position="16"/>
    </location>
    <ligand>
        <name>ATP</name>
        <dbReference type="ChEBI" id="CHEBI:30616"/>
    </ligand>
</feature>
<comment type="subcellular location">
    <subcellularLocation>
        <location evidence="5 7">Cytoplasm</location>
    </subcellularLocation>
</comment>
<dbReference type="EMBL" id="KT006965">
    <property type="protein sequence ID" value="AKQ01426.1"/>
    <property type="molecule type" value="Genomic_DNA"/>
</dbReference>
<keyword evidence="5" id="KW-0963">Cytoplasm</keyword>
<feature type="binding site" evidence="5">
    <location>
        <position position="161"/>
    </location>
    <ligand>
        <name>AMP</name>
        <dbReference type="ChEBI" id="CHEBI:456215"/>
    </ligand>
</feature>
<dbReference type="CDD" id="cd01428">
    <property type="entry name" value="ADK"/>
    <property type="match status" value="1"/>
</dbReference>
<dbReference type="InterPro" id="IPR007862">
    <property type="entry name" value="Adenylate_kinase_lid-dom"/>
</dbReference>
<dbReference type="GO" id="GO:0044209">
    <property type="term" value="P:AMP salvage"/>
    <property type="evidence" value="ECO:0007669"/>
    <property type="project" value="UniProtKB-UniRule"/>
</dbReference>
<dbReference type="NCBIfam" id="NF001380">
    <property type="entry name" value="PRK00279.1-2"/>
    <property type="match status" value="1"/>
</dbReference>
<keyword evidence="3 5" id="KW-0547">Nucleotide-binding</keyword>
<dbReference type="GO" id="GO:0005524">
    <property type="term" value="F:ATP binding"/>
    <property type="evidence" value="ECO:0007669"/>
    <property type="project" value="UniProtKB-UniRule"/>
</dbReference>